<dbReference type="Proteomes" id="UP001164746">
    <property type="component" value="Chromosome 3"/>
</dbReference>
<evidence type="ECO:0000313" key="4">
    <source>
        <dbReference type="EMBL" id="WAR01029.1"/>
    </source>
</evidence>
<keyword evidence="5" id="KW-1185">Reference proteome</keyword>
<dbReference type="SMART" id="SM00320">
    <property type="entry name" value="WD40"/>
    <property type="match status" value="6"/>
</dbReference>
<dbReference type="InterPro" id="IPR040102">
    <property type="entry name" value="WDR41"/>
</dbReference>
<name>A0ABY7DVD2_MYAAR</name>
<dbReference type="PROSITE" id="PS00678">
    <property type="entry name" value="WD_REPEATS_1"/>
    <property type="match status" value="1"/>
</dbReference>
<reference evidence="4" key="1">
    <citation type="submission" date="2022-11" db="EMBL/GenBank/DDBJ databases">
        <title>Centuries of genome instability and evolution in soft-shell clam transmissible cancer (bioRxiv).</title>
        <authorList>
            <person name="Hart S.F.M."/>
            <person name="Yonemitsu M.A."/>
            <person name="Giersch R.M."/>
            <person name="Beal B.F."/>
            <person name="Arriagada G."/>
            <person name="Davis B.W."/>
            <person name="Ostrander E.A."/>
            <person name="Goff S.P."/>
            <person name="Metzger M.J."/>
        </authorList>
    </citation>
    <scope>NUCLEOTIDE SEQUENCE</scope>
    <source>
        <strain evidence="4">MELC-2E11</strain>
        <tissue evidence="4">Siphon/mantle</tissue>
    </source>
</reference>
<dbReference type="EMBL" id="CP111014">
    <property type="protein sequence ID" value="WAR01029.1"/>
    <property type="molecule type" value="Genomic_DNA"/>
</dbReference>
<feature type="repeat" description="WD" evidence="3">
    <location>
        <begin position="303"/>
        <end position="335"/>
    </location>
</feature>
<dbReference type="PROSITE" id="PS50082">
    <property type="entry name" value="WD_REPEATS_2"/>
    <property type="match status" value="3"/>
</dbReference>
<organism evidence="4 5">
    <name type="scientific">Mya arenaria</name>
    <name type="common">Soft-shell clam</name>
    <dbReference type="NCBI Taxonomy" id="6604"/>
    <lineage>
        <taxon>Eukaryota</taxon>
        <taxon>Metazoa</taxon>
        <taxon>Spiralia</taxon>
        <taxon>Lophotrochozoa</taxon>
        <taxon>Mollusca</taxon>
        <taxon>Bivalvia</taxon>
        <taxon>Autobranchia</taxon>
        <taxon>Heteroconchia</taxon>
        <taxon>Euheterodonta</taxon>
        <taxon>Imparidentia</taxon>
        <taxon>Neoheterodontei</taxon>
        <taxon>Myida</taxon>
        <taxon>Myoidea</taxon>
        <taxon>Myidae</taxon>
        <taxon>Mya</taxon>
    </lineage>
</organism>
<evidence type="ECO:0000256" key="3">
    <source>
        <dbReference type="PROSITE-ProRule" id="PRU00221"/>
    </source>
</evidence>
<keyword evidence="1 3" id="KW-0853">WD repeat</keyword>
<feature type="repeat" description="WD" evidence="3">
    <location>
        <begin position="211"/>
        <end position="245"/>
    </location>
</feature>
<accession>A0ABY7DVD2</accession>
<dbReference type="InterPro" id="IPR036322">
    <property type="entry name" value="WD40_repeat_dom_sf"/>
</dbReference>
<dbReference type="Pfam" id="PF25178">
    <property type="entry name" value="Beta-prop_WDR41"/>
    <property type="match status" value="1"/>
</dbReference>
<protein>
    <submittedName>
        <fullName evidence="4">WDR41-like protein</fullName>
    </submittedName>
</protein>
<evidence type="ECO:0000256" key="2">
    <source>
        <dbReference type="ARBA" id="ARBA00022737"/>
    </source>
</evidence>
<dbReference type="InterPro" id="IPR020472">
    <property type="entry name" value="WD40_PAC1"/>
</dbReference>
<dbReference type="SUPFAM" id="SSF50978">
    <property type="entry name" value="WD40 repeat-like"/>
    <property type="match status" value="1"/>
</dbReference>
<dbReference type="PANTHER" id="PTHR22805">
    <property type="entry name" value="WDR41-RELATED"/>
    <property type="match status" value="1"/>
</dbReference>
<proteinExistence type="predicted"/>
<dbReference type="InterPro" id="IPR019775">
    <property type="entry name" value="WD40_repeat_CS"/>
</dbReference>
<dbReference type="InterPro" id="IPR015943">
    <property type="entry name" value="WD40/YVTN_repeat-like_dom_sf"/>
</dbReference>
<evidence type="ECO:0000256" key="1">
    <source>
        <dbReference type="ARBA" id="ARBA00022574"/>
    </source>
</evidence>
<dbReference type="Gene3D" id="2.130.10.10">
    <property type="entry name" value="YVTN repeat-like/Quinoprotein amine dehydrogenase"/>
    <property type="match status" value="2"/>
</dbReference>
<sequence length="433" mass="48395">MSMFKKLWSNPEKPGKIREVPVDEIRENQPYNPFTELLFLDGHNDIVRILLKIDSKRCVSTADDNLAIVWDIQFGYKLVTLSGHSRPITYMLRLPDYTTHRIKLATGSSDKQIRIWDLETGDCLHVLTDHQSSVKCLLLCGSEGAFCSGGENLSLWSPSCSLLASYTQSSEENDICMMINMSNDRIVTASDKNLVVYVISHSNELNLVKRLPSHREPVKFLVHVTDDVFASASLDGTIKLWNTDTLASYLCFNSVNDPEGPNKTFPYSVQTLICLNQRYLCAGIGTGFALFDTETGKTVLHKQNAHHSKINHLTFLCDGLYLATGAVDGAIRLWSCVDVVRDCINGDQGEASRFLIAQHGLYEMWYKMEVQRVSLVGECLAHDGPVQALLNCDNESLVSCGVDGLVIVWKNENIQMLKRSHVLQATRTCDGIV</sequence>
<feature type="repeat" description="WD" evidence="3">
    <location>
        <begin position="81"/>
        <end position="126"/>
    </location>
</feature>
<gene>
    <name evidence="4" type="ORF">MAR_025401</name>
</gene>
<dbReference type="PANTHER" id="PTHR22805:SF2">
    <property type="entry name" value="WD REPEAT-CONTAINING PROTEIN 41"/>
    <property type="match status" value="1"/>
</dbReference>
<dbReference type="PRINTS" id="PR00320">
    <property type="entry name" value="GPROTEINBRPT"/>
</dbReference>
<keyword evidence="2" id="KW-0677">Repeat</keyword>
<dbReference type="PROSITE" id="PS50294">
    <property type="entry name" value="WD_REPEATS_REGION"/>
    <property type="match status" value="2"/>
</dbReference>
<evidence type="ECO:0000313" key="5">
    <source>
        <dbReference type="Proteomes" id="UP001164746"/>
    </source>
</evidence>
<dbReference type="InterPro" id="IPR001680">
    <property type="entry name" value="WD40_rpt"/>
</dbReference>